<reference evidence="1 2" key="1">
    <citation type="journal article" date="2020" name="Appl. Environ. Microbiol.">
        <title>Genomic Characteristics of a Novel Species of Ammonia-Oxidizing Archaea from the Jiulong River Estuary.</title>
        <authorList>
            <person name="Zou D."/>
            <person name="Wan R."/>
            <person name="Han L."/>
            <person name="Xu M.N."/>
            <person name="Liu Y."/>
            <person name="Liu H."/>
            <person name="Kao S.J."/>
            <person name="Li M."/>
        </authorList>
    </citation>
    <scope>NUCLEOTIDE SEQUENCE [LARGE SCALE GENOMIC DNA]</scope>
    <source>
        <strain evidence="1">W1bin1</strain>
    </source>
</reference>
<sequence length="436" mass="51997">MKKTQLLSVVFSLIMFTGLTAGTAVAYAESDDDENDFEDRLEHYCEMSNPEKEQLFYDHPKLKEFEVRLNEFCDLDEDEREDLIEQFIAENFPNFKEQDDWDLDDILDRYCNLAENEKDSFLEKYPMASEHKDRIEEYCLLDESEREAFIEEHEDEYEKHDYDMEDILEKYCEMTEEEKITFLAEQDKSEDHKAKMDEYCTLDESEREAFIEEHEGEYEKEHDYKKHDSDMREKMDEFCEMSDEEKREHIEYHDKTEEYLAKINEYCSLDDEGRDAFILEYKDSMKDEISEHKDSMKDEISEHKDSMKDEISEHKDSMKSERKYHVLKASSLTDEQKDDIKSMHTALRDMKHTLRDKTVDDSEKQEIRDQFMEMAKEFSMTWLSPRHQVSAGIDAQMVECREGFELVMKTSNASPMCVKETTADKLVKRGIAILAT</sequence>
<dbReference type="Proteomes" id="UP000559653">
    <property type="component" value="Unassembled WGS sequence"/>
</dbReference>
<protein>
    <submittedName>
        <fullName evidence="1">ABC transporter substrate-binding protein</fullName>
    </submittedName>
</protein>
<proteinExistence type="predicted"/>
<evidence type="ECO:0000313" key="1">
    <source>
        <dbReference type="EMBL" id="MBA4452157.1"/>
    </source>
</evidence>
<name>A0AC60VY69_9ARCH</name>
<accession>A0AC60VY69</accession>
<organism evidence="1 2">
    <name type="scientific">Candidatus Nitrosomaritimum aestuariumsis</name>
    <dbReference type="NCBI Taxonomy" id="3342354"/>
    <lineage>
        <taxon>Archaea</taxon>
        <taxon>Nitrososphaerota</taxon>
        <taxon>Nitrososphaeria</taxon>
        <taxon>Nitrosopumilales</taxon>
        <taxon>Nitrosopumilaceae</taxon>
        <taxon>Candidatus Nitrosomaritimum</taxon>
    </lineage>
</organism>
<comment type="caution">
    <text evidence="1">The sequence shown here is derived from an EMBL/GenBank/DDBJ whole genome shotgun (WGS) entry which is preliminary data.</text>
</comment>
<gene>
    <name evidence="1" type="ORF">H2B03_03135</name>
</gene>
<dbReference type="EMBL" id="JACEMZ010000011">
    <property type="protein sequence ID" value="MBA4452157.1"/>
    <property type="molecule type" value="Genomic_DNA"/>
</dbReference>
<evidence type="ECO:0000313" key="2">
    <source>
        <dbReference type="Proteomes" id="UP000559653"/>
    </source>
</evidence>